<reference evidence="2 3" key="1">
    <citation type="submission" date="2018-09" db="EMBL/GenBank/DDBJ databases">
        <title>Complete genome sequence of Euzebya sp. DY32-46 isolated from seawater of Pacific Ocean.</title>
        <authorList>
            <person name="Xu L."/>
            <person name="Wu Y.-H."/>
            <person name="Xu X.-W."/>
        </authorList>
    </citation>
    <scope>NUCLEOTIDE SEQUENCE [LARGE SCALE GENOMIC DNA]</scope>
    <source>
        <strain evidence="2 3">DY32-46</strain>
    </source>
</reference>
<dbReference type="Pfam" id="PF02900">
    <property type="entry name" value="LigB"/>
    <property type="match status" value="1"/>
</dbReference>
<sequence>MDGANGGLAGSRFSEALDLAAAEVARFSPELVVFFGPDHVRAFVDVVPSVAVVRSAVGYGDWGTPDGDYDVDRETADSVAVALLESGVDVTVGDGVRLDHGFGQSWMQLIGELDAVPMVPIVLNCARPPLAPLSRALGVGRRVGEHLAQDPRRIMFLGSGGLSHSPPALETDTSHLSEDERRQFNLDRVKAAGERVDPEWDDRVLTALCAGELDQLASMTAEEVVVAGVGANELRTWIAACAASPVLPRRVAYEPVPQWITGMGLIASPA</sequence>
<dbReference type="GO" id="GO:0016702">
    <property type="term" value="F:oxidoreductase activity, acting on single donors with incorporation of molecular oxygen, incorporation of two atoms of oxygen"/>
    <property type="evidence" value="ECO:0007669"/>
    <property type="project" value="UniProtKB-ARBA"/>
</dbReference>
<dbReference type="InterPro" id="IPR004183">
    <property type="entry name" value="Xdiol_dOase_suB"/>
</dbReference>
<dbReference type="Gene3D" id="3.40.830.10">
    <property type="entry name" value="LigB-like"/>
    <property type="match status" value="1"/>
</dbReference>
<keyword evidence="2" id="KW-0223">Dioxygenase</keyword>
<gene>
    <name evidence="2" type="ORF">DVS28_a1993</name>
</gene>
<dbReference type="GO" id="GO:0008198">
    <property type="term" value="F:ferrous iron binding"/>
    <property type="evidence" value="ECO:0007669"/>
    <property type="project" value="InterPro"/>
</dbReference>
<keyword evidence="2" id="KW-0560">Oxidoreductase</keyword>
<keyword evidence="3" id="KW-1185">Reference proteome</keyword>
<name>A0A346XWT1_9ACTN</name>
<dbReference type="Proteomes" id="UP000264006">
    <property type="component" value="Chromosome"/>
</dbReference>
<evidence type="ECO:0000259" key="1">
    <source>
        <dbReference type="Pfam" id="PF02900"/>
    </source>
</evidence>
<accession>A0A346XWT1</accession>
<dbReference type="AlphaFoldDB" id="A0A346XWT1"/>
<dbReference type="SUPFAM" id="SSF53213">
    <property type="entry name" value="LigB-like"/>
    <property type="match status" value="1"/>
</dbReference>
<dbReference type="KEGG" id="euz:DVS28_a1993"/>
<evidence type="ECO:0000313" key="3">
    <source>
        <dbReference type="Proteomes" id="UP000264006"/>
    </source>
</evidence>
<organism evidence="2 3">
    <name type="scientific">Euzebya pacifica</name>
    <dbReference type="NCBI Taxonomy" id="1608957"/>
    <lineage>
        <taxon>Bacteria</taxon>
        <taxon>Bacillati</taxon>
        <taxon>Actinomycetota</taxon>
        <taxon>Nitriliruptoria</taxon>
        <taxon>Euzebyales</taxon>
    </lineage>
</organism>
<proteinExistence type="predicted"/>
<protein>
    <submittedName>
        <fullName evidence="2">3-carboxyethylcatechol 2,3-dioxygenase</fullName>
    </submittedName>
</protein>
<dbReference type="EMBL" id="CP031165">
    <property type="protein sequence ID" value="AXV06678.1"/>
    <property type="molecule type" value="Genomic_DNA"/>
</dbReference>
<evidence type="ECO:0000313" key="2">
    <source>
        <dbReference type="EMBL" id="AXV06678.1"/>
    </source>
</evidence>
<feature type="domain" description="Extradiol ring-cleavage dioxygenase class III enzyme subunit B" evidence="1">
    <location>
        <begin position="20"/>
        <end position="263"/>
    </location>
</feature>